<dbReference type="InterPro" id="IPR016185">
    <property type="entry name" value="PreATP-grasp_dom_sf"/>
</dbReference>
<dbReference type="GO" id="GO:0008360">
    <property type="term" value="P:regulation of cell shape"/>
    <property type="evidence" value="ECO:0007669"/>
    <property type="project" value="UniProtKB-KW"/>
</dbReference>
<evidence type="ECO:0000256" key="2">
    <source>
        <dbReference type="ARBA" id="ARBA00010871"/>
    </source>
</evidence>
<feature type="active site" evidence="13">
    <location>
        <position position="185"/>
    </location>
</feature>
<comment type="catalytic activity">
    <reaction evidence="12">
        <text>2 D-alanine + ATP = D-alanyl-D-alanine + ADP + phosphate + H(+)</text>
        <dbReference type="Rhea" id="RHEA:11224"/>
        <dbReference type="ChEBI" id="CHEBI:15378"/>
        <dbReference type="ChEBI" id="CHEBI:30616"/>
        <dbReference type="ChEBI" id="CHEBI:43474"/>
        <dbReference type="ChEBI" id="CHEBI:57416"/>
        <dbReference type="ChEBI" id="CHEBI:57822"/>
        <dbReference type="ChEBI" id="CHEBI:456216"/>
        <dbReference type="EC" id="6.3.2.4"/>
    </reaction>
</comment>
<dbReference type="NCBIfam" id="TIGR01205">
    <property type="entry name" value="D_ala_D_alaTIGR"/>
    <property type="match status" value="1"/>
</dbReference>
<dbReference type="Gene3D" id="3.40.50.20">
    <property type="match status" value="1"/>
</dbReference>
<dbReference type="EMBL" id="AP023418">
    <property type="protein sequence ID" value="BCK81049.1"/>
    <property type="molecule type" value="Genomic_DNA"/>
</dbReference>
<dbReference type="FunFam" id="3.30.470.20:FF:000008">
    <property type="entry name" value="D-alanine--D-alanine ligase"/>
    <property type="match status" value="1"/>
</dbReference>
<dbReference type="NCBIfam" id="NF000091">
    <property type="entry name" value="D_ala_D_ser_VanG"/>
    <property type="match status" value="1"/>
</dbReference>
<dbReference type="NCBIfam" id="NF002378">
    <property type="entry name" value="PRK01372.1"/>
    <property type="match status" value="1"/>
</dbReference>
<dbReference type="PROSITE" id="PS00843">
    <property type="entry name" value="DALA_DALA_LIGASE_1"/>
    <property type="match status" value="1"/>
</dbReference>
<dbReference type="Pfam" id="PF01820">
    <property type="entry name" value="Dala_Dala_lig_N"/>
    <property type="match status" value="1"/>
</dbReference>
<dbReference type="HAMAP" id="MF_00047">
    <property type="entry name" value="Dala_Dala_lig"/>
    <property type="match status" value="1"/>
</dbReference>
<reference evidence="18" key="1">
    <citation type="submission" date="2020-09" db="EMBL/GenBank/DDBJ databases">
        <title>New species isolated from human feces.</title>
        <authorList>
            <person name="Kitahara M."/>
            <person name="Shigeno Y."/>
            <person name="Shime M."/>
            <person name="Matsumoto Y."/>
            <person name="Nakamura S."/>
            <person name="Motooka D."/>
            <person name="Fukuoka S."/>
            <person name="Nishikawa H."/>
            <person name="Benno Y."/>
        </authorList>
    </citation>
    <scope>NUCLEOTIDE SEQUENCE</scope>
    <source>
        <strain evidence="18">MM50</strain>
    </source>
</reference>
<feature type="binding site" evidence="14">
    <location>
        <begin position="185"/>
        <end position="186"/>
    </location>
    <ligand>
        <name>ATP</name>
        <dbReference type="ChEBI" id="CHEBI:30616"/>
    </ligand>
</feature>
<keyword evidence="5 14" id="KW-0547">Nucleotide-binding</keyword>
<dbReference type="GO" id="GO:0005829">
    <property type="term" value="C:cytosol"/>
    <property type="evidence" value="ECO:0007669"/>
    <property type="project" value="TreeGrafter"/>
</dbReference>
<dbReference type="NCBIfam" id="NF002528">
    <property type="entry name" value="PRK01966.1-4"/>
    <property type="match status" value="1"/>
</dbReference>
<dbReference type="PANTHER" id="PTHR23132:SF25">
    <property type="entry name" value="D-ALANINE--D-ALANINE LIGASE A"/>
    <property type="match status" value="1"/>
</dbReference>
<feature type="binding site" evidence="14">
    <location>
        <begin position="177"/>
        <end position="179"/>
    </location>
    <ligand>
        <name>ATP</name>
        <dbReference type="ChEBI" id="CHEBI:30616"/>
    </ligand>
</feature>
<comment type="pathway">
    <text evidence="12">Cell wall biogenesis; peptidoglycan biosynthesis.</text>
</comment>
<keyword evidence="10 15" id="KW-0464">Manganese</keyword>
<organism evidence="18 19">
    <name type="scientific">Vescimonas coprocola</name>
    <dbReference type="NCBI Taxonomy" id="2714355"/>
    <lineage>
        <taxon>Bacteria</taxon>
        <taxon>Bacillati</taxon>
        <taxon>Bacillota</taxon>
        <taxon>Clostridia</taxon>
        <taxon>Eubacteriales</taxon>
        <taxon>Oscillospiraceae</taxon>
        <taxon>Vescimonas</taxon>
    </lineage>
</organism>
<evidence type="ECO:0000256" key="13">
    <source>
        <dbReference type="PIRSR" id="PIRSR039102-1"/>
    </source>
</evidence>
<dbReference type="GO" id="GO:0071555">
    <property type="term" value="P:cell wall organization"/>
    <property type="evidence" value="ECO:0007669"/>
    <property type="project" value="UniProtKB-KW"/>
</dbReference>
<feature type="active site" evidence="13">
    <location>
        <position position="319"/>
    </location>
</feature>
<dbReference type="PROSITE" id="PS50975">
    <property type="entry name" value="ATP_GRASP"/>
    <property type="match status" value="1"/>
</dbReference>
<evidence type="ECO:0000256" key="4">
    <source>
        <dbReference type="ARBA" id="ARBA00022723"/>
    </source>
</evidence>
<dbReference type="GO" id="GO:0005524">
    <property type="term" value="F:ATP binding"/>
    <property type="evidence" value="ECO:0007669"/>
    <property type="project" value="UniProtKB-UniRule"/>
</dbReference>
<evidence type="ECO:0000256" key="10">
    <source>
        <dbReference type="ARBA" id="ARBA00023211"/>
    </source>
</evidence>
<dbReference type="SUPFAM" id="SSF52440">
    <property type="entry name" value="PreATP-grasp domain"/>
    <property type="match status" value="1"/>
</dbReference>
<feature type="binding site" evidence="15">
    <location>
        <position position="295"/>
    </location>
    <ligand>
        <name>Mg(2+)</name>
        <dbReference type="ChEBI" id="CHEBI:18420"/>
        <label>1</label>
    </ligand>
</feature>
<feature type="domain" description="ATP-grasp" evidence="17">
    <location>
        <begin position="140"/>
        <end position="341"/>
    </location>
</feature>
<evidence type="ECO:0000256" key="11">
    <source>
        <dbReference type="ARBA" id="ARBA00023316"/>
    </source>
</evidence>
<evidence type="ECO:0000313" key="18">
    <source>
        <dbReference type="EMBL" id="BCK81049.1"/>
    </source>
</evidence>
<dbReference type="InterPro" id="IPR000291">
    <property type="entry name" value="D-Ala_lig_Van_CS"/>
</dbReference>
<evidence type="ECO:0000256" key="14">
    <source>
        <dbReference type="PIRSR" id="PIRSR039102-2"/>
    </source>
</evidence>
<evidence type="ECO:0000256" key="6">
    <source>
        <dbReference type="ARBA" id="ARBA00022840"/>
    </source>
</evidence>
<keyword evidence="12" id="KW-0963">Cytoplasm</keyword>
<comment type="cofactor">
    <cofactor evidence="1">
        <name>Mn(2+)</name>
        <dbReference type="ChEBI" id="CHEBI:29035"/>
    </cofactor>
</comment>
<comment type="function">
    <text evidence="12">Cell wall formation.</text>
</comment>
<dbReference type="GO" id="GO:0046872">
    <property type="term" value="F:metal ion binding"/>
    <property type="evidence" value="ECO:0007669"/>
    <property type="project" value="UniProtKB-KW"/>
</dbReference>
<dbReference type="InterPro" id="IPR011095">
    <property type="entry name" value="Dala_Dala_lig_C"/>
</dbReference>
<keyword evidence="9 12" id="KW-0573">Peptidoglycan synthesis</keyword>
<evidence type="ECO:0000256" key="16">
    <source>
        <dbReference type="PROSITE-ProRule" id="PRU00409"/>
    </source>
</evidence>
<feature type="binding site" evidence="14">
    <location>
        <begin position="307"/>
        <end position="308"/>
    </location>
    <ligand>
        <name>ATP</name>
        <dbReference type="ChEBI" id="CHEBI:30616"/>
    </ligand>
</feature>
<dbReference type="Pfam" id="PF07478">
    <property type="entry name" value="Dala_Dala_lig_C"/>
    <property type="match status" value="1"/>
</dbReference>
<name>A0A810PY38_9FIRM</name>
<comment type="subcellular location">
    <subcellularLocation>
        <location evidence="12">Cytoplasm</location>
    </subcellularLocation>
</comment>
<protein>
    <recommendedName>
        <fullName evidence="12">D-alanine--D-alanine ligase</fullName>
        <ecNumber evidence="12">6.3.2.4</ecNumber>
    </recommendedName>
    <alternativeName>
        <fullName evidence="12">D-Ala-D-Ala ligase</fullName>
    </alternativeName>
    <alternativeName>
        <fullName evidence="12">D-alanylalanine synthetase</fullName>
    </alternativeName>
</protein>
<feature type="binding site" evidence="15">
    <location>
        <position position="308"/>
    </location>
    <ligand>
        <name>Mg(2+)</name>
        <dbReference type="ChEBI" id="CHEBI:18420"/>
        <label>2</label>
    </ligand>
</feature>
<dbReference type="SUPFAM" id="SSF56059">
    <property type="entry name" value="Glutathione synthetase ATP-binding domain-like"/>
    <property type="match status" value="1"/>
</dbReference>
<evidence type="ECO:0000256" key="8">
    <source>
        <dbReference type="ARBA" id="ARBA00022960"/>
    </source>
</evidence>
<gene>
    <name evidence="18" type="primary">vanG</name>
    <name evidence="12" type="synonym">ddl</name>
    <name evidence="18" type="ORF">MM50RIKEN_08120</name>
</gene>
<evidence type="ECO:0000256" key="3">
    <source>
        <dbReference type="ARBA" id="ARBA00022598"/>
    </source>
</evidence>
<evidence type="ECO:0000256" key="9">
    <source>
        <dbReference type="ARBA" id="ARBA00022984"/>
    </source>
</evidence>
<evidence type="ECO:0000256" key="5">
    <source>
        <dbReference type="ARBA" id="ARBA00022741"/>
    </source>
</evidence>
<evidence type="ECO:0000256" key="15">
    <source>
        <dbReference type="PIRSR" id="PIRSR039102-3"/>
    </source>
</evidence>
<dbReference type="PIRSF" id="PIRSF039102">
    <property type="entry name" value="Ddl/VanB"/>
    <property type="match status" value="1"/>
</dbReference>
<feature type="binding site" evidence="14">
    <location>
        <position position="136"/>
    </location>
    <ligand>
        <name>ATP</name>
        <dbReference type="ChEBI" id="CHEBI:30616"/>
    </ligand>
</feature>
<dbReference type="InterPro" id="IPR011127">
    <property type="entry name" value="Dala_Dala_lig_N"/>
</dbReference>
<feature type="binding site" evidence="15">
    <location>
        <position position="308"/>
    </location>
    <ligand>
        <name>Mg(2+)</name>
        <dbReference type="ChEBI" id="CHEBI:18420"/>
        <label>1</label>
    </ligand>
</feature>
<dbReference type="UniPathway" id="UPA00219"/>
<dbReference type="PROSITE" id="PS00844">
    <property type="entry name" value="DALA_DALA_LIGASE_2"/>
    <property type="match status" value="1"/>
</dbReference>
<dbReference type="KEGG" id="vcop:MM50RIKEN_08120"/>
<dbReference type="GO" id="GO:0008716">
    <property type="term" value="F:D-alanine-D-alanine ligase activity"/>
    <property type="evidence" value="ECO:0007669"/>
    <property type="project" value="UniProtKB-UniRule"/>
</dbReference>
<evidence type="ECO:0000256" key="7">
    <source>
        <dbReference type="ARBA" id="ARBA00022842"/>
    </source>
</evidence>
<evidence type="ECO:0000313" key="19">
    <source>
        <dbReference type="Proteomes" id="UP000681035"/>
    </source>
</evidence>
<feature type="binding site" evidence="14">
    <location>
        <begin position="215"/>
        <end position="222"/>
    </location>
    <ligand>
        <name>ATP</name>
        <dbReference type="ChEBI" id="CHEBI:30616"/>
    </ligand>
</feature>
<keyword evidence="4 15" id="KW-0479">Metal-binding</keyword>
<dbReference type="PANTHER" id="PTHR23132">
    <property type="entry name" value="D-ALANINE--D-ALANINE LIGASE"/>
    <property type="match status" value="1"/>
</dbReference>
<comment type="cofactor">
    <cofactor evidence="15">
        <name>Mg(2+)</name>
        <dbReference type="ChEBI" id="CHEBI:18420"/>
    </cofactor>
    <cofactor evidence="15">
        <name>Mn(2+)</name>
        <dbReference type="ChEBI" id="CHEBI:29035"/>
    </cofactor>
    <text evidence="15">Binds 2 magnesium or manganese ions per subunit.</text>
</comment>
<keyword evidence="11 12" id="KW-0961">Cell wall biogenesis/degradation</keyword>
<dbReference type="InterPro" id="IPR013815">
    <property type="entry name" value="ATP_grasp_subdomain_1"/>
</dbReference>
<dbReference type="InterPro" id="IPR005905">
    <property type="entry name" value="D_ala_D_ala"/>
</dbReference>
<keyword evidence="19" id="KW-1185">Reference proteome</keyword>
<keyword evidence="6 16" id="KW-0067">ATP-binding</keyword>
<comment type="similarity">
    <text evidence="2 12">Belongs to the D-alanine--D-alanine ligase family.</text>
</comment>
<feature type="active site" evidence="13">
    <location>
        <position position="14"/>
    </location>
</feature>
<feature type="binding site" evidence="15">
    <location>
        <position position="310"/>
    </location>
    <ligand>
        <name>Mg(2+)</name>
        <dbReference type="ChEBI" id="CHEBI:18420"/>
        <label>2</label>
    </ligand>
</feature>
<dbReference type="InterPro" id="IPR011761">
    <property type="entry name" value="ATP-grasp"/>
</dbReference>
<sequence>MKTILVLFGGCSTEYEVSLHSAYAVLSHMDPARYTPLAVGITREGQWLCYTGDLSRLEDGTWQQAADCIPCTPLVEREAHALLLLDGSGRRLLFDAVFPVLHGKNGEDGTVQGLFELAGVPVIGCGTLSSALCMDKDRAHQLAALAGIRVPRSHVFHSSDDFSRIAQAAEELGYPVFVKPVRAGSSFGITKVSGPEELPAAMEEAFRHDSAVILEETIPGFEVGCAVMGNEELTVGLVDEIALSEGFFNYEEKYTLKTSAIHCPARIPPEKAAEIQAAAKTIYRALDCRVFARVDLFLTPDGEIVFNEVNTIPGFTAHSRYPSMMQGIGISFGELVTRLIELGVAG</sequence>
<dbReference type="GO" id="GO:0009252">
    <property type="term" value="P:peptidoglycan biosynthetic process"/>
    <property type="evidence" value="ECO:0007669"/>
    <property type="project" value="UniProtKB-UniRule"/>
</dbReference>
<dbReference type="EC" id="6.3.2.4" evidence="12"/>
<evidence type="ECO:0000259" key="17">
    <source>
        <dbReference type="PROSITE" id="PS50975"/>
    </source>
</evidence>
<dbReference type="Proteomes" id="UP000681035">
    <property type="component" value="Chromosome"/>
</dbReference>
<keyword evidence="8 12" id="KW-0133">Cell shape</keyword>
<keyword evidence="3 12" id="KW-0436">Ligase</keyword>
<dbReference type="RefSeq" id="WP_021858468.1">
    <property type="nucleotide sequence ID" value="NZ_AP023418.1"/>
</dbReference>
<evidence type="ECO:0000256" key="12">
    <source>
        <dbReference type="HAMAP-Rule" id="MF_00047"/>
    </source>
</evidence>
<dbReference type="AlphaFoldDB" id="A0A810PY38"/>
<evidence type="ECO:0000256" key="1">
    <source>
        <dbReference type="ARBA" id="ARBA00001936"/>
    </source>
</evidence>
<dbReference type="Gene3D" id="3.30.470.20">
    <property type="entry name" value="ATP-grasp fold, B domain"/>
    <property type="match status" value="1"/>
</dbReference>
<accession>A0A810PY38</accession>
<keyword evidence="7 15" id="KW-0460">Magnesium</keyword>
<proteinExistence type="inferred from homology"/>
<dbReference type="Gene3D" id="3.30.1490.20">
    <property type="entry name" value="ATP-grasp fold, A domain"/>
    <property type="match status" value="1"/>
</dbReference>